<evidence type="ECO:0000313" key="2">
    <source>
        <dbReference type="EMBL" id="ABF09576.1"/>
    </source>
</evidence>
<dbReference type="Proteomes" id="UP000002429">
    <property type="component" value="Chromosome"/>
</dbReference>
<feature type="domain" description="DUF5594" evidence="1">
    <location>
        <begin position="6"/>
        <end position="125"/>
    </location>
</feature>
<dbReference type="KEGG" id="rme:Rmet_2703"/>
<dbReference type="InterPro" id="IPR040953">
    <property type="entry name" value="DUF5594"/>
</dbReference>
<organism evidence="2 3">
    <name type="scientific">Cupriavidus metallidurans (strain ATCC 43123 / DSM 2839 / NBRC 102507 / CH34)</name>
    <name type="common">Ralstonia metallidurans</name>
    <dbReference type="NCBI Taxonomy" id="266264"/>
    <lineage>
        <taxon>Bacteria</taxon>
        <taxon>Pseudomonadati</taxon>
        <taxon>Pseudomonadota</taxon>
        <taxon>Betaproteobacteria</taxon>
        <taxon>Burkholderiales</taxon>
        <taxon>Burkholderiaceae</taxon>
        <taxon>Cupriavidus</taxon>
    </lineage>
</organism>
<dbReference type="RefSeq" id="WP_011517274.1">
    <property type="nucleotide sequence ID" value="NC_007973.1"/>
</dbReference>
<dbReference type="Pfam" id="PF18057">
    <property type="entry name" value="DUF5594"/>
    <property type="match status" value="1"/>
</dbReference>
<dbReference type="AlphaFoldDB" id="Q1LJV0"/>
<protein>
    <recommendedName>
        <fullName evidence="1">DUF5594 domain-containing protein</fullName>
    </recommendedName>
</protein>
<reference evidence="3" key="1">
    <citation type="journal article" date="2010" name="PLoS ONE">
        <title>The complete genome sequence of Cupriavidus metallidurans strain CH34, a master survivalist in harsh and anthropogenic environments.</title>
        <authorList>
            <person name="Janssen P.J."/>
            <person name="Van Houdt R."/>
            <person name="Moors H."/>
            <person name="Monsieurs P."/>
            <person name="Morin N."/>
            <person name="Michaux A."/>
            <person name="Benotmane M.A."/>
            <person name="Leys N."/>
            <person name="Vallaeys T."/>
            <person name="Lapidus A."/>
            <person name="Monchy S."/>
            <person name="Medigue C."/>
            <person name="Taghavi S."/>
            <person name="McCorkle S."/>
            <person name="Dunn J."/>
            <person name="van der Lelie D."/>
            <person name="Mergeay M."/>
        </authorList>
    </citation>
    <scope>NUCLEOTIDE SEQUENCE [LARGE SCALE GENOMIC DNA]</scope>
    <source>
        <strain evidence="3">ATCC 43123 / DSM 2839 / NBRC 102507 / CH34</strain>
    </source>
</reference>
<evidence type="ECO:0000313" key="3">
    <source>
        <dbReference type="Proteomes" id="UP000002429"/>
    </source>
</evidence>
<proteinExistence type="predicted"/>
<name>Q1LJV0_CUPMC</name>
<evidence type="ECO:0000259" key="1">
    <source>
        <dbReference type="Pfam" id="PF18057"/>
    </source>
</evidence>
<keyword evidence="3" id="KW-1185">Reference proteome</keyword>
<sequence length="129" mass="14467">MHPIPAHRFNAEFLPRIAERVQSIFHGTLNVELVPHTSADQPARLRIWAVARAGGGRYACPLDITLSWDSYEVDRLFASGGDQRFAEYLGALPGKLNAWQDARQIDFNSRTQADPTVLLGGLDFEHLLR</sequence>
<dbReference type="EMBL" id="CP000352">
    <property type="protein sequence ID" value="ABF09576.1"/>
    <property type="molecule type" value="Genomic_DNA"/>
</dbReference>
<accession>Q1LJV0</accession>
<dbReference type="eggNOG" id="ENOG5033X0X">
    <property type="taxonomic scope" value="Bacteria"/>
</dbReference>
<gene>
    <name evidence="2" type="ordered locus">Rmet_2703</name>
</gene>
<dbReference type="HOGENOM" id="CLU_1977367_0_0_4"/>